<evidence type="ECO:0000313" key="4">
    <source>
        <dbReference type="EMBL" id="KAF5370370.1"/>
    </source>
</evidence>
<reference evidence="4 5" key="1">
    <citation type="journal article" date="2020" name="ISME J.">
        <title>Uncovering the hidden diversity of litter-decomposition mechanisms in mushroom-forming fungi.</title>
        <authorList>
            <person name="Floudas D."/>
            <person name="Bentzer J."/>
            <person name="Ahren D."/>
            <person name="Johansson T."/>
            <person name="Persson P."/>
            <person name="Tunlid A."/>
        </authorList>
    </citation>
    <scope>NUCLEOTIDE SEQUENCE [LARGE SCALE GENOMIC DNA]</scope>
    <source>
        <strain evidence="4 5">CBS 291.85</strain>
    </source>
</reference>
<dbReference type="InterPro" id="IPR006600">
    <property type="entry name" value="HTH_CenpB_DNA-bd_dom"/>
</dbReference>
<keyword evidence="1" id="KW-0238">DNA-binding</keyword>
<dbReference type="InterPro" id="IPR036397">
    <property type="entry name" value="RNaseH_sf"/>
</dbReference>
<feature type="region of interest" description="Disordered" evidence="2">
    <location>
        <begin position="1"/>
        <end position="23"/>
    </location>
</feature>
<dbReference type="OrthoDB" id="2917041at2759"/>
<feature type="compositionally biased region" description="Basic and acidic residues" evidence="2">
    <location>
        <begin position="593"/>
        <end position="604"/>
    </location>
</feature>
<dbReference type="Pfam" id="PF03221">
    <property type="entry name" value="HTH_Tnp_Tc5"/>
    <property type="match status" value="1"/>
</dbReference>
<keyword evidence="5" id="KW-1185">Reference proteome</keyword>
<dbReference type="InterPro" id="IPR050863">
    <property type="entry name" value="CenT-Element_Derived"/>
</dbReference>
<accession>A0A8H5LUC6</accession>
<feature type="region of interest" description="Disordered" evidence="2">
    <location>
        <begin position="443"/>
        <end position="482"/>
    </location>
</feature>
<dbReference type="AlphaFoldDB" id="A0A8H5LUC6"/>
<feature type="compositionally biased region" description="Polar residues" evidence="2">
    <location>
        <begin position="1"/>
        <end position="10"/>
    </location>
</feature>
<dbReference type="EMBL" id="JAACJM010000011">
    <property type="protein sequence ID" value="KAF5370370.1"/>
    <property type="molecule type" value="Genomic_DNA"/>
</dbReference>
<proteinExistence type="predicted"/>
<gene>
    <name evidence="4" type="ORF">D9758_006966</name>
</gene>
<dbReference type="PANTHER" id="PTHR19303:SF74">
    <property type="entry name" value="POGO TRANSPOSABLE ELEMENT WITH KRAB DOMAIN"/>
    <property type="match status" value="1"/>
</dbReference>
<evidence type="ECO:0000313" key="5">
    <source>
        <dbReference type="Proteomes" id="UP000559256"/>
    </source>
</evidence>
<dbReference type="Gene3D" id="3.30.420.10">
    <property type="entry name" value="Ribonuclease H-like superfamily/Ribonuclease H"/>
    <property type="match status" value="1"/>
</dbReference>
<comment type="caution">
    <text evidence="4">The sequence shown here is derived from an EMBL/GenBank/DDBJ whole genome shotgun (WGS) entry which is preliminary data.</text>
</comment>
<dbReference type="GO" id="GO:0005634">
    <property type="term" value="C:nucleus"/>
    <property type="evidence" value="ECO:0007669"/>
    <property type="project" value="TreeGrafter"/>
</dbReference>
<feature type="region of interest" description="Disordered" evidence="2">
    <location>
        <begin position="712"/>
        <end position="745"/>
    </location>
</feature>
<dbReference type="GO" id="GO:0003677">
    <property type="term" value="F:DNA binding"/>
    <property type="evidence" value="ECO:0007669"/>
    <property type="project" value="UniProtKB-KW"/>
</dbReference>
<protein>
    <recommendedName>
        <fullName evidence="3">HTH CENPB-type domain-containing protein</fullName>
    </recommendedName>
</protein>
<organism evidence="4 5">
    <name type="scientific">Tetrapyrgos nigripes</name>
    <dbReference type="NCBI Taxonomy" id="182062"/>
    <lineage>
        <taxon>Eukaryota</taxon>
        <taxon>Fungi</taxon>
        <taxon>Dikarya</taxon>
        <taxon>Basidiomycota</taxon>
        <taxon>Agaricomycotina</taxon>
        <taxon>Agaricomycetes</taxon>
        <taxon>Agaricomycetidae</taxon>
        <taxon>Agaricales</taxon>
        <taxon>Marasmiineae</taxon>
        <taxon>Marasmiaceae</taxon>
        <taxon>Tetrapyrgos</taxon>
    </lineage>
</organism>
<evidence type="ECO:0000259" key="3">
    <source>
        <dbReference type="PROSITE" id="PS51253"/>
    </source>
</evidence>
<sequence>MVGKAQSQLRKAHDASQQKAGQLELAVNAYTEEQKKPEDERKGLRKIALEYRVDRSTLSRRVRGGRTIQEFNASKQKLTEAEERIIADHIVKLGNRAQGPTKLQIEEFANHILFNKYGEKYEKVGKRWLYDFYARHPEIDTYWSKSLDTQRAGALNKHVVEHWFAYVKTNVIDVGILPEDWYGMDETNCPRGNLAKERVAGGSRKKIQHQQGGANRENVTGIVTICGDGTVLRPTLIFKGANLWTAWCKNNIANATFSASPKGWTDSELTINWLVNDFDPQTREKAQGRTRALFMDGHSSHFTEPVIQFALANGIVVIGYPPHCTHALQGLDVVCFAKLKAQLKKAVTKFEELHQEPVGKADFTGVFGKAFLDSINNDTVLAAWKATGLHPFDPSVITKEQMQPAEAKSVNSSFALTQTSPVKAIVKSFRTYEPSSFELDPSLAACPATPSTSAHSSPPISSPLRRPREPPSSPETPSKRMRILTSNLSATTSASFLTSKDPYSSSISLPALLEKELATMEEPDWDLIGMSSDPSQYIGKESMGRQIFRLTGALSNAKSLIEVHRENEEAWAAQAVLQDLTLVKMKRVIVAQEERKKDKKEKDNISLPGPGEGYARIWSDESILEFKRKKREEQEQEAKAKEERAKNKEDMKIKKAAFEAEWKSIMEGHQRAVDEWNEECRKLKENGVKKKDWPWKPTHISKKDLSVQWFGTNRKASQTVDGDEEGAEGGEGNNERNEDGEMDED</sequence>
<dbReference type="InterPro" id="IPR004875">
    <property type="entry name" value="DDE_SF_endonuclease_dom"/>
</dbReference>
<feature type="domain" description="HTH CENPB-type" evidence="3">
    <location>
        <begin position="70"/>
        <end position="142"/>
    </location>
</feature>
<name>A0A8H5LUC6_9AGAR</name>
<feature type="compositionally biased region" description="Low complexity" evidence="2">
    <location>
        <begin position="443"/>
        <end position="464"/>
    </location>
</feature>
<evidence type="ECO:0000256" key="1">
    <source>
        <dbReference type="ARBA" id="ARBA00023125"/>
    </source>
</evidence>
<feature type="region of interest" description="Disordered" evidence="2">
    <location>
        <begin position="593"/>
        <end position="613"/>
    </location>
</feature>
<dbReference type="PROSITE" id="PS51253">
    <property type="entry name" value="HTH_CENPB"/>
    <property type="match status" value="1"/>
</dbReference>
<dbReference type="Proteomes" id="UP000559256">
    <property type="component" value="Unassembled WGS sequence"/>
</dbReference>
<dbReference type="Pfam" id="PF03184">
    <property type="entry name" value="DDE_1"/>
    <property type="match status" value="1"/>
</dbReference>
<dbReference type="PANTHER" id="PTHR19303">
    <property type="entry name" value="TRANSPOSON"/>
    <property type="match status" value="1"/>
</dbReference>
<evidence type="ECO:0000256" key="2">
    <source>
        <dbReference type="SAM" id="MobiDB-lite"/>
    </source>
</evidence>